<accession>G2XNC7</accession>
<name>G2XNC7_BOTF4</name>
<dbReference type="GO" id="GO:0008270">
    <property type="term" value="F:zinc ion binding"/>
    <property type="evidence" value="ECO:0007669"/>
    <property type="project" value="InterPro"/>
</dbReference>
<dbReference type="Gene3D" id="4.10.240.10">
    <property type="entry name" value="Zn(2)-C6 fungal-type DNA-binding domain"/>
    <property type="match status" value="1"/>
</dbReference>
<gene>
    <name evidence="4" type="ORF">BofuT4_uP015110.1</name>
</gene>
<dbReference type="GO" id="GO:0000981">
    <property type="term" value="F:DNA-binding transcription factor activity, RNA polymerase II-specific"/>
    <property type="evidence" value="ECO:0007669"/>
    <property type="project" value="InterPro"/>
</dbReference>
<feature type="region of interest" description="Disordered" evidence="2">
    <location>
        <begin position="40"/>
        <end position="74"/>
    </location>
</feature>
<dbReference type="InterPro" id="IPR001138">
    <property type="entry name" value="Zn2Cys6_DnaBD"/>
</dbReference>
<dbReference type="CDD" id="cd00067">
    <property type="entry name" value="GAL4"/>
    <property type="match status" value="1"/>
</dbReference>
<dbReference type="Proteomes" id="UP000008177">
    <property type="component" value="Unplaced contigs"/>
</dbReference>
<feature type="domain" description="Zn(2)-C6 fungal-type" evidence="3">
    <location>
        <begin position="73"/>
        <end position="92"/>
    </location>
</feature>
<evidence type="ECO:0000256" key="2">
    <source>
        <dbReference type="SAM" id="MobiDB-lite"/>
    </source>
</evidence>
<dbReference type="EMBL" id="FQ790245">
    <property type="protein sequence ID" value="CCD42383.1"/>
    <property type="molecule type" value="Genomic_DNA"/>
</dbReference>
<sequence length="92" mass="10218">MTEARSSQSSLYIGYTALECRPFSLDSMADRPLSPLRSALPVHVDPLNHPDPHAGSLQSKPARTNPRPRSRKGCLKCRDRKVKCDEEKPTCG</sequence>
<reference evidence="5" key="1">
    <citation type="journal article" date="2011" name="PLoS Genet.">
        <title>Genomic analysis of the necrotrophic fungal pathogens Sclerotinia sclerotiorum and Botrytis cinerea.</title>
        <authorList>
            <person name="Amselem J."/>
            <person name="Cuomo C.A."/>
            <person name="van Kan J.A."/>
            <person name="Viaud M."/>
            <person name="Benito E.P."/>
            <person name="Couloux A."/>
            <person name="Coutinho P.M."/>
            <person name="de Vries R.P."/>
            <person name="Dyer P.S."/>
            <person name="Fillinger S."/>
            <person name="Fournier E."/>
            <person name="Gout L."/>
            <person name="Hahn M."/>
            <person name="Kohn L."/>
            <person name="Lapalu N."/>
            <person name="Plummer K.M."/>
            <person name="Pradier J.M."/>
            <person name="Quevillon E."/>
            <person name="Sharon A."/>
            <person name="Simon A."/>
            <person name="ten Have A."/>
            <person name="Tudzynski B."/>
            <person name="Tudzynski P."/>
            <person name="Wincker P."/>
            <person name="Andrew M."/>
            <person name="Anthouard V."/>
            <person name="Beever R.E."/>
            <person name="Beffa R."/>
            <person name="Benoit I."/>
            <person name="Bouzid O."/>
            <person name="Brault B."/>
            <person name="Chen Z."/>
            <person name="Choquer M."/>
            <person name="Collemare J."/>
            <person name="Cotton P."/>
            <person name="Danchin E.G."/>
            <person name="Da Silva C."/>
            <person name="Gautier A."/>
            <person name="Giraud C."/>
            <person name="Giraud T."/>
            <person name="Gonzalez C."/>
            <person name="Grossetete S."/>
            <person name="Guldener U."/>
            <person name="Henrissat B."/>
            <person name="Howlett B.J."/>
            <person name="Kodira C."/>
            <person name="Kretschmer M."/>
            <person name="Lappartient A."/>
            <person name="Leroch M."/>
            <person name="Levis C."/>
            <person name="Mauceli E."/>
            <person name="Neuveglise C."/>
            <person name="Oeser B."/>
            <person name="Pearson M."/>
            <person name="Poulain J."/>
            <person name="Poussereau N."/>
            <person name="Quesneville H."/>
            <person name="Rascle C."/>
            <person name="Schumacher J."/>
            <person name="Segurens B."/>
            <person name="Sexton A."/>
            <person name="Silva E."/>
            <person name="Sirven C."/>
            <person name="Soanes D.M."/>
            <person name="Talbot N.J."/>
            <person name="Templeton M."/>
            <person name="Yandava C."/>
            <person name="Yarden O."/>
            <person name="Zeng Q."/>
            <person name="Rollins J.A."/>
            <person name="Lebrun M.H."/>
            <person name="Dickman M."/>
        </authorList>
    </citation>
    <scope>NUCLEOTIDE SEQUENCE [LARGE SCALE GENOMIC DNA]</scope>
    <source>
        <strain evidence="5">T4</strain>
    </source>
</reference>
<dbReference type="AlphaFoldDB" id="G2XNC7"/>
<dbReference type="Pfam" id="PF00172">
    <property type="entry name" value="Zn_clus"/>
    <property type="match status" value="1"/>
</dbReference>
<evidence type="ECO:0000313" key="5">
    <source>
        <dbReference type="Proteomes" id="UP000008177"/>
    </source>
</evidence>
<evidence type="ECO:0000259" key="3">
    <source>
        <dbReference type="Pfam" id="PF00172"/>
    </source>
</evidence>
<proteinExistence type="predicted"/>
<evidence type="ECO:0000313" key="4">
    <source>
        <dbReference type="EMBL" id="CCD42383.1"/>
    </source>
</evidence>
<dbReference type="InterPro" id="IPR036864">
    <property type="entry name" value="Zn2-C6_fun-type_DNA-bd_sf"/>
</dbReference>
<dbReference type="InParanoid" id="G2XNC7"/>
<protein>
    <submittedName>
        <fullName evidence="4">Similar to transcription factor Cys6</fullName>
    </submittedName>
</protein>
<dbReference type="HOGENOM" id="CLU_2412995_0_0_1"/>
<organism evidence="4 5">
    <name type="scientific">Botryotinia fuckeliana (strain T4)</name>
    <name type="common">Noble rot fungus</name>
    <name type="synonym">Botrytis cinerea</name>
    <dbReference type="NCBI Taxonomy" id="999810"/>
    <lineage>
        <taxon>Eukaryota</taxon>
        <taxon>Fungi</taxon>
        <taxon>Dikarya</taxon>
        <taxon>Ascomycota</taxon>
        <taxon>Pezizomycotina</taxon>
        <taxon>Leotiomycetes</taxon>
        <taxon>Helotiales</taxon>
        <taxon>Sclerotiniaceae</taxon>
        <taxon>Botrytis</taxon>
    </lineage>
</organism>
<dbReference type="SUPFAM" id="SSF57701">
    <property type="entry name" value="Zn2/Cys6 DNA-binding domain"/>
    <property type="match status" value="1"/>
</dbReference>
<evidence type="ECO:0000256" key="1">
    <source>
        <dbReference type="ARBA" id="ARBA00023242"/>
    </source>
</evidence>
<keyword evidence="1" id="KW-0539">Nucleus</keyword>